<name>A0A6H1ZJS5_9ZZZZ</name>
<protein>
    <submittedName>
        <fullName evidence="1">Uncharacterized protein</fullName>
    </submittedName>
</protein>
<evidence type="ECO:0000313" key="2">
    <source>
        <dbReference type="EMBL" id="QJH94587.1"/>
    </source>
</evidence>
<dbReference type="EMBL" id="MT144053">
    <property type="protein sequence ID" value="QJA47681.1"/>
    <property type="molecule type" value="Genomic_DNA"/>
</dbReference>
<evidence type="ECO:0000313" key="1">
    <source>
        <dbReference type="EMBL" id="QJA47681.1"/>
    </source>
</evidence>
<dbReference type="AlphaFoldDB" id="A0A6H1ZJS5"/>
<proteinExistence type="predicted"/>
<reference evidence="1" key="1">
    <citation type="submission" date="2020-03" db="EMBL/GenBank/DDBJ databases">
        <title>The deep terrestrial virosphere.</title>
        <authorList>
            <person name="Holmfeldt K."/>
            <person name="Nilsson E."/>
            <person name="Simone D."/>
            <person name="Lopez-Fernandez M."/>
            <person name="Wu X."/>
            <person name="de Brujin I."/>
            <person name="Lundin D."/>
            <person name="Andersson A."/>
            <person name="Bertilsson S."/>
            <person name="Dopson M."/>
        </authorList>
    </citation>
    <scope>NUCLEOTIDE SEQUENCE</scope>
    <source>
        <strain evidence="1">TM448A00720</strain>
        <strain evidence="2">TM448B00242</strain>
    </source>
</reference>
<dbReference type="EMBL" id="MT144602">
    <property type="protein sequence ID" value="QJH94587.1"/>
    <property type="molecule type" value="Genomic_DNA"/>
</dbReference>
<organism evidence="1">
    <name type="scientific">viral metagenome</name>
    <dbReference type="NCBI Taxonomy" id="1070528"/>
    <lineage>
        <taxon>unclassified sequences</taxon>
        <taxon>metagenomes</taxon>
        <taxon>organismal metagenomes</taxon>
    </lineage>
</organism>
<gene>
    <name evidence="1" type="ORF">TM448A00720_0010</name>
    <name evidence="2" type="ORF">TM448B00242_0061</name>
</gene>
<sequence length="119" mass="13952">MNKQYQKIKRARAKADRLFQEVCLKLNPQSMVSGLKAEVTHHFVPKSLCMALRYDIENGITLTNGEHFSHHTKGDPEIYEKMTANKTAEWFVHIRNKRHEIIKPTLAWYESKIESLTKK</sequence>
<accession>A0A6H1ZJS5</accession>